<evidence type="ECO:0000313" key="2">
    <source>
        <dbReference type="Proteomes" id="UP000015104"/>
    </source>
</evidence>
<dbReference type="Proteomes" id="UP000015104">
    <property type="component" value="Unassembled WGS sequence"/>
</dbReference>
<proteinExistence type="predicted"/>
<evidence type="ECO:0000313" key="1">
    <source>
        <dbReference type="EnsemblMetazoa" id="tetur35g00800.1"/>
    </source>
</evidence>
<reference evidence="1" key="2">
    <citation type="submission" date="2015-06" db="UniProtKB">
        <authorList>
            <consortium name="EnsemblMetazoa"/>
        </authorList>
    </citation>
    <scope>IDENTIFICATION</scope>
</reference>
<sequence>MCFWLSNSFQPYIDTFRFNLKRRHHLLCLDELNFFRCYHKNKESDILIFNFDSLLY</sequence>
<dbReference type="EMBL" id="CAEY01001015">
    <property type="status" value="NOT_ANNOTATED_CDS"/>
    <property type="molecule type" value="Genomic_DNA"/>
</dbReference>
<dbReference type="EnsemblMetazoa" id="tetur35g00800.1">
    <property type="protein sequence ID" value="tetur35g00800.1"/>
    <property type="gene ID" value="tetur35g00800"/>
</dbReference>
<dbReference type="HOGENOM" id="CLU_3016842_0_0_1"/>
<organism evidence="1 2">
    <name type="scientific">Tetranychus urticae</name>
    <name type="common">Two-spotted spider mite</name>
    <dbReference type="NCBI Taxonomy" id="32264"/>
    <lineage>
        <taxon>Eukaryota</taxon>
        <taxon>Metazoa</taxon>
        <taxon>Ecdysozoa</taxon>
        <taxon>Arthropoda</taxon>
        <taxon>Chelicerata</taxon>
        <taxon>Arachnida</taxon>
        <taxon>Acari</taxon>
        <taxon>Acariformes</taxon>
        <taxon>Trombidiformes</taxon>
        <taxon>Prostigmata</taxon>
        <taxon>Eleutherengona</taxon>
        <taxon>Raphignathae</taxon>
        <taxon>Tetranychoidea</taxon>
        <taxon>Tetranychidae</taxon>
        <taxon>Tetranychus</taxon>
    </lineage>
</organism>
<accession>T1L3A5</accession>
<keyword evidence="2" id="KW-1185">Reference proteome</keyword>
<name>T1L3A5_TETUR</name>
<protein>
    <submittedName>
        <fullName evidence="1">Uncharacterized protein</fullName>
    </submittedName>
</protein>
<dbReference type="AlphaFoldDB" id="T1L3A5"/>
<reference evidence="2" key="1">
    <citation type="submission" date="2011-08" db="EMBL/GenBank/DDBJ databases">
        <authorList>
            <person name="Rombauts S."/>
        </authorList>
    </citation>
    <scope>NUCLEOTIDE SEQUENCE</scope>
    <source>
        <strain evidence="2">London</strain>
    </source>
</reference>